<dbReference type="HAMAP" id="MF_00495">
    <property type="entry name" value="GPH_hydrolase_bact"/>
    <property type="match status" value="1"/>
</dbReference>
<gene>
    <name evidence="14" type="primary">gph</name>
    <name evidence="14" type="ORF">GT347_11930</name>
</gene>
<dbReference type="FunFam" id="3.40.50.1000:FF:000022">
    <property type="entry name" value="Phosphoglycolate phosphatase"/>
    <property type="match status" value="1"/>
</dbReference>
<keyword evidence="10 13" id="KW-0460">Magnesium</keyword>
<dbReference type="GO" id="GO:0046295">
    <property type="term" value="P:glycolate biosynthetic process"/>
    <property type="evidence" value="ECO:0007669"/>
    <property type="project" value="UniProtKB-UniRule"/>
</dbReference>
<dbReference type="Gene3D" id="1.10.150.240">
    <property type="entry name" value="Putative phosphatase, domain 2"/>
    <property type="match status" value="1"/>
</dbReference>
<evidence type="ECO:0000256" key="9">
    <source>
        <dbReference type="ARBA" id="ARBA00022801"/>
    </source>
</evidence>
<dbReference type="InterPro" id="IPR036412">
    <property type="entry name" value="HAD-like_sf"/>
</dbReference>
<evidence type="ECO:0000256" key="1">
    <source>
        <dbReference type="ARBA" id="ARBA00000830"/>
    </source>
</evidence>
<comment type="similarity">
    <text evidence="4 13">Belongs to the HAD-like hydrolase superfamily. CbbY/CbbZ/Gph/YieH family.</text>
</comment>
<organism evidence="14 15">
    <name type="scientific">Xylophilus rhododendri</name>
    <dbReference type="NCBI Taxonomy" id="2697032"/>
    <lineage>
        <taxon>Bacteria</taxon>
        <taxon>Pseudomonadati</taxon>
        <taxon>Pseudomonadota</taxon>
        <taxon>Betaproteobacteria</taxon>
        <taxon>Burkholderiales</taxon>
        <taxon>Xylophilus</taxon>
    </lineage>
</organism>
<evidence type="ECO:0000256" key="6">
    <source>
        <dbReference type="ARBA" id="ARBA00013078"/>
    </source>
</evidence>
<dbReference type="InterPro" id="IPR037512">
    <property type="entry name" value="PGPase_prok"/>
</dbReference>
<comment type="cofactor">
    <cofactor evidence="2 13">
        <name>Mg(2+)</name>
        <dbReference type="ChEBI" id="CHEBI:18420"/>
    </cofactor>
</comment>
<dbReference type="EC" id="3.1.3.18" evidence="6 13"/>
<dbReference type="SFLD" id="SFLDG01129">
    <property type="entry name" value="C1.5:_HAD__Beta-PGM__Phosphata"/>
    <property type="match status" value="1"/>
</dbReference>
<evidence type="ECO:0000256" key="3">
    <source>
        <dbReference type="ARBA" id="ARBA00004818"/>
    </source>
</evidence>
<feature type="active site" description="Nucleophile" evidence="13">
    <location>
        <position position="19"/>
    </location>
</feature>
<keyword evidence="15" id="KW-1185">Reference proteome</keyword>
<keyword evidence="8 13" id="KW-0479">Metal-binding</keyword>
<name>A0A857J3X4_9BURK</name>
<accession>A0A857J3X4</accession>
<dbReference type="EMBL" id="CP047650">
    <property type="protein sequence ID" value="QHI98640.1"/>
    <property type="molecule type" value="Genomic_DNA"/>
</dbReference>
<evidence type="ECO:0000256" key="11">
    <source>
        <dbReference type="ARBA" id="ARBA00023277"/>
    </source>
</evidence>
<feature type="binding site" evidence="13">
    <location>
        <position position="21"/>
    </location>
    <ligand>
        <name>Mg(2+)</name>
        <dbReference type="ChEBI" id="CHEBI:18420"/>
    </ligand>
</feature>
<keyword evidence="9 13" id="KW-0378">Hydrolase</keyword>
<dbReference type="InterPro" id="IPR006439">
    <property type="entry name" value="HAD-SF_hydro_IA"/>
</dbReference>
<dbReference type="PRINTS" id="PR00413">
    <property type="entry name" value="HADHALOGNASE"/>
</dbReference>
<proteinExistence type="inferred from homology"/>
<comment type="catalytic activity">
    <reaction evidence="1 13">
        <text>2-phosphoglycolate + H2O = glycolate + phosphate</text>
        <dbReference type="Rhea" id="RHEA:14369"/>
        <dbReference type="ChEBI" id="CHEBI:15377"/>
        <dbReference type="ChEBI" id="CHEBI:29805"/>
        <dbReference type="ChEBI" id="CHEBI:43474"/>
        <dbReference type="ChEBI" id="CHEBI:58033"/>
        <dbReference type="EC" id="3.1.3.18"/>
    </reaction>
</comment>
<dbReference type="PANTHER" id="PTHR43434:SF1">
    <property type="entry name" value="PHOSPHOGLYCOLATE PHOSPHATASE"/>
    <property type="match status" value="1"/>
</dbReference>
<dbReference type="PANTHER" id="PTHR43434">
    <property type="entry name" value="PHOSPHOGLYCOLATE PHOSPHATASE"/>
    <property type="match status" value="1"/>
</dbReference>
<dbReference type="NCBIfam" id="TIGR01549">
    <property type="entry name" value="HAD-SF-IA-v1"/>
    <property type="match status" value="1"/>
</dbReference>
<feature type="binding site" evidence="13">
    <location>
        <position position="179"/>
    </location>
    <ligand>
        <name>Mg(2+)</name>
        <dbReference type="ChEBI" id="CHEBI:18420"/>
    </ligand>
</feature>
<dbReference type="UniPathway" id="UPA00865">
    <property type="reaction ID" value="UER00834"/>
</dbReference>
<dbReference type="GO" id="GO:0006281">
    <property type="term" value="P:DNA repair"/>
    <property type="evidence" value="ECO:0007669"/>
    <property type="project" value="TreeGrafter"/>
</dbReference>
<comment type="subunit">
    <text evidence="5">Homotrimer.</text>
</comment>
<keyword evidence="7" id="KW-0113">Calvin cycle</keyword>
<evidence type="ECO:0000256" key="7">
    <source>
        <dbReference type="ARBA" id="ARBA00022567"/>
    </source>
</evidence>
<reference evidence="14 15" key="1">
    <citation type="submission" date="2020-01" db="EMBL/GenBank/DDBJ databases">
        <title>Genome sequencing of strain KACC 21265.</title>
        <authorList>
            <person name="Heo J."/>
            <person name="Kim S.-J."/>
            <person name="Kim J.-S."/>
            <person name="Hong S.-B."/>
            <person name="Kwon S.-W."/>
        </authorList>
    </citation>
    <scope>NUCLEOTIDE SEQUENCE [LARGE SCALE GENOMIC DNA]</scope>
    <source>
        <strain evidence="14 15">KACC 21265</strain>
    </source>
</reference>
<evidence type="ECO:0000256" key="5">
    <source>
        <dbReference type="ARBA" id="ARBA00011233"/>
    </source>
</evidence>
<dbReference type="InterPro" id="IPR050155">
    <property type="entry name" value="HAD-like_hydrolase_sf"/>
</dbReference>
<dbReference type="InterPro" id="IPR023198">
    <property type="entry name" value="PGP-like_dom2"/>
</dbReference>
<dbReference type="KEGG" id="xyk:GT347_11930"/>
<dbReference type="NCBIfam" id="TIGR01449">
    <property type="entry name" value="PGP_bact"/>
    <property type="match status" value="1"/>
</dbReference>
<protein>
    <recommendedName>
        <fullName evidence="6 13">Phosphoglycolate phosphatase</fullName>
        <shortName evidence="13">PGP</shortName>
        <shortName evidence="13">PGPase</shortName>
        <ecNumber evidence="6 13">3.1.3.18</ecNumber>
    </recommendedName>
</protein>
<dbReference type="SFLD" id="SFLDG01135">
    <property type="entry name" value="C1.5.6:_HAD__Beta-PGM__Phospha"/>
    <property type="match status" value="1"/>
</dbReference>
<evidence type="ECO:0000256" key="13">
    <source>
        <dbReference type="HAMAP-Rule" id="MF_00495"/>
    </source>
</evidence>
<comment type="function">
    <text evidence="12 13">Specifically catalyzes the dephosphorylation of 2-phosphoglycolate. Is involved in the dissimilation of the intracellular 2-phosphoglycolate formed during the DNA repair of 3'-phosphoglycolate ends, a major class of DNA lesions induced by oxidative stress.</text>
</comment>
<dbReference type="GO" id="GO:0008967">
    <property type="term" value="F:phosphoglycolate phosphatase activity"/>
    <property type="evidence" value="ECO:0007669"/>
    <property type="project" value="UniProtKB-UniRule"/>
</dbReference>
<sequence length="230" mass="24116">MNPTPQPPSALRYDAAIVDLDGTMVDTLGDFEQALGAMLVELGAQPLPRAQVMLLVGKGSEHLVHSALPLAGLAGHDPADALARYFRHYALVNGLHSAVFPGVPEGLQALRDAGLRLACLTNKPLAFARALLEANGLAHHFEHIFGGDSFAAKKPDPLPVRETCRALGSVPERTLAIGDSRNDALAASGAGCAVALVGYGYNHGEPIEQVPADFHLDSLEDLAALLARAN</sequence>
<evidence type="ECO:0000313" key="14">
    <source>
        <dbReference type="EMBL" id="QHI98640.1"/>
    </source>
</evidence>
<evidence type="ECO:0000256" key="10">
    <source>
        <dbReference type="ARBA" id="ARBA00022842"/>
    </source>
</evidence>
<dbReference type="SUPFAM" id="SSF56784">
    <property type="entry name" value="HAD-like"/>
    <property type="match status" value="1"/>
</dbReference>
<evidence type="ECO:0000256" key="12">
    <source>
        <dbReference type="ARBA" id="ARBA00059247"/>
    </source>
</evidence>
<dbReference type="AlphaFoldDB" id="A0A857J3X4"/>
<evidence type="ECO:0000256" key="4">
    <source>
        <dbReference type="ARBA" id="ARBA00006171"/>
    </source>
</evidence>
<dbReference type="GO" id="GO:0019253">
    <property type="term" value="P:reductive pentose-phosphate cycle"/>
    <property type="evidence" value="ECO:0007669"/>
    <property type="project" value="UniProtKB-KW"/>
</dbReference>
<dbReference type="Proteomes" id="UP000464787">
    <property type="component" value="Chromosome"/>
</dbReference>
<evidence type="ECO:0000313" key="15">
    <source>
        <dbReference type="Proteomes" id="UP000464787"/>
    </source>
</evidence>
<dbReference type="Pfam" id="PF00702">
    <property type="entry name" value="Hydrolase"/>
    <property type="match status" value="1"/>
</dbReference>
<dbReference type="RefSeq" id="WP_160552157.1">
    <property type="nucleotide sequence ID" value="NZ_CP047650.1"/>
</dbReference>
<dbReference type="SFLD" id="SFLDS00003">
    <property type="entry name" value="Haloacid_Dehalogenase"/>
    <property type="match status" value="1"/>
</dbReference>
<evidence type="ECO:0000256" key="2">
    <source>
        <dbReference type="ARBA" id="ARBA00001946"/>
    </source>
</evidence>
<feature type="binding site" evidence="13">
    <location>
        <position position="19"/>
    </location>
    <ligand>
        <name>Mg(2+)</name>
        <dbReference type="ChEBI" id="CHEBI:18420"/>
    </ligand>
</feature>
<dbReference type="Gene3D" id="3.40.50.1000">
    <property type="entry name" value="HAD superfamily/HAD-like"/>
    <property type="match status" value="1"/>
</dbReference>
<dbReference type="GO" id="GO:0005829">
    <property type="term" value="C:cytosol"/>
    <property type="evidence" value="ECO:0007669"/>
    <property type="project" value="TreeGrafter"/>
</dbReference>
<dbReference type="GO" id="GO:0046872">
    <property type="term" value="F:metal ion binding"/>
    <property type="evidence" value="ECO:0007669"/>
    <property type="project" value="UniProtKB-KW"/>
</dbReference>
<comment type="pathway">
    <text evidence="3 13">Organic acid metabolism; glycolate biosynthesis; glycolate from 2-phosphoglycolate: step 1/1.</text>
</comment>
<keyword evidence="11 13" id="KW-0119">Carbohydrate metabolism</keyword>
<dbReference type="InterPro" id="IPR023214">
    <property type="entry name" value="HAD_sf"/>
</dbReference>
<evidence type="ECO:0000256" key="8">
    <source>
        <dbReference type="ARBA" id="ARBA00022723"/>
    </source>
</evidence>